<dbReference type="PANTHER" id="PTHR33885">
    <property type="entry name" value="PHAGE SHOCK PROTEIN C"/>
    <property type="match status" value="1"/>
</dbReference>
<dbReference type="RefSeq" id="WP_010009009.1">
    <property type="nucleotide sequence ID" value="NZ_AZCN01000009.1"/>
</dbReference>
<feature type="transmembrane region" description="Helical" evidence="7">
    <location>
        <begin position="34"/>
        <end position="59"/>
    </location>
</feature>
<gene>
    <name evidence="9" type="ORF">FD22_GL002498</name>
</gene>
<organism evidence="9 10">
    <name type="scientific">Loigolactobacillus coryniformis subsp. coryniformis KCTC 3167 = DSM 20001</name>
    <dbReference type="NCBI Taxonomy" id="913848"/>
    <lineage>
        <taxon>Bacteria</taxon>
        <taxon>Bacillati</taxon>
        <taxon>Bacillota</taxon>
        <taxon>Bacilli</taxon>
        <taxon>Lactobacillales</taxon>
        <taxon>Lactobacillaceae</taxon>
        <taxon>Loigolactobacillus</taxon>
    </lineage>
</organism>
<keyword evidence="5 7" id="KW-0472">Membrane</keyword>
<evidence type="ECO:0000256" key="5">
    <source>
        <dbReference type="ARBA" id="ARBA00023136"/>
    </source>
</evidence>
<dbReference type="InterPro" id="IPR007168">
    <property type="entry name" value="Phageshock_PspC_N"/>
</dbReference>
<evidence type="ECO:0000256" key="2">
    <source>
        <dbReference type="ARBA" id="ARBA00022475"/>
    </source>
</evidence>
<name>A0A0R1FJ33_9LACO</name>
<keyword evidence="4 7" id="KW-1133">Transmembrane helix</keyword>
<evidence type="ECO:0000313" key="9">
    <source>
        <dbReference type="EMBL" id="KRK18727.1"/>
    </source>
</evidence>
<keyword evidence="3 7" id="KW-0812">Transmembrane</keyword>
<protein>
    <submittedName>
        <fullName evidence="9">Stress-responsive transcriptional regulator</fullName>
    </submittedName>
</protein>
<comment type="subcellular location">
    <subcellularLocation>
        <location evidence="1">Cell membrane</location>
        <topology evidence="1">Single-pass membrane protein</topology>
    </subcellularLocation>
</comment>
<accession>A0A0R1FJ33</accession>
<dbReference type="InterPro" id="IPR052027">
    <property type="entry name" value="PspC"/>
</dbReference>
<feature type="domain" description="Phage shock protein PspC N-terminal" evidence="8">
    <location>
        <begin position="4"/>
        <end position="61"/>
    </location>
</feature>
<evidence type="ECO:0000256" key="7">
    <source>
        <dbReference type="SAM" id="Phobius"/>
    </source>
</evidence>
<dbReference type="Pfam" id="PF04024">
    <property type="entry name" value="PspC"/>
    <property type="match status" value="1"/>
</dbReference>
<dbReference type="AlphaFoldDB" id="A0A0R1FJ33"/>
<keyword evidence="2" id="KW-1003">Cell membrane</keyword>
<evidence type="ECO:0000313" key="10">
    <source>
        <dbReference type="Proteomes" id="UP000051181"/>
    </source>
</evidence>
<feature type="compositionally biased region" description="Basic and acidic residues" evidence="6">
    <location>
        <begin position="78"/>
        <end position="87"/>
    </location>
</feature>
<evidence type="ECO:0000259" key="8">
    <source>
        <dbReference type="Pfam" id="PF04024"/>
    </source>
</evidence>
<dbReference type="EMBL" id="AZCN01000009">
    <property type="protein sequence ID" value="KRK18727.1"/>
    <property type="molecule type" value="Genomic_DNA"/>
</dbReference>
<dbReference type="Proteomes" id="UP000051181">
    <property type="component" value="Unassembled WGS sequence"/>
</dbReference>
<evidence type="ECO:0000256" key="4">
    <source>
        <dbReference type="ARBA" id="ARBA00022989"/>
    </source>
</evidence>
<dbReference type="GeneID" id="65917762"/>
<dbReference type="eggNOG" id="COG1983">
    <property type="taxonomic scope" value="Bacteria"/>
</dbReference>
<sequence>MAEKRLYKSDRHVISGVLGGISEYFNIDPTWVRVIYAAVTLFTVGFPGVVLYAILALVIPSRPKHPDYLAQDSTEQQSTKDSDWSDF</sequence>
<reference evidence="9 10" key="1">
    <citation type="journal article" date="2015" name="Genome Announc.">
        <title>Expanding the biotechnology potential of lactobacilli through comparative genomics of 213 strains and associated genera.</title>
        <authorList>
            <person name="Sun Z."/>
            <person name="Harris H.M."/>
            <person name="McCann A."/>
            <person name="Guo C."/>
            <person name="Argimon S."/>
            <person name="Zhang W."/>
            <person name="Yang X."/>
            <person name="Jeffery I.B."/>
            <person name="Cooney J.C."/>
            <person name="Kagawa T.F."/>
            <person name="Liu W."/>
            <person name="Song Y."/>
            <person name="Salvetti E."/>
            <person name="Wrobel A."/>
            <person name="Rasinkangas P."/>
            <person name="Parkhill J."/>
            <person name="Rea M.C."/>
            <person name="O'Sullivan O."/>
            <person name="Ritari J."/>
            <person name="Douillard F.P."/>
            <person name="Paul Ross R."/>
            <person name="Yang R."/>
            <person name="Briner A.E."/>
            <person name="Felis G.E."/>
            <person name="de Vos W.M."/>
            <person name="Barrangou R."/>
            <person name="Klaenhammer T.R."/>
            <person name="Caufield P.W."/>
            <person name="Cui Y."/>
            <person name="Zhang H."/>
            <person name="O'Toole P.W."/>
        </authorList>
    </citation>
    <scope>NUCLEOTIDE SEQUENCE [LARGE SCALE GENOMIC DNA]</scope>
    <source>
        <strain evidence="9 10">DSM 20001</strain>
    </source>
</reference>
<proteinExistence type="predicted"/>
<dbReference type="PATRIC" id="fig|913848.6.peg.2548"/>
<evidence type="ECO:0000256" key="1">
    <source>
        <dbReference type="ARBA" id="ARBA00004162"/>
    </source>
</evidence>
<evidence type="ECO:0000256" key="3">
    <source>
        <dbReference type="ARBA" id="ARBA00022692"/>
    </source>
</evidence>
<feature type="region of interest" description="Disordered" evidence="6">
    <location>
        <begin position="67"/>
        <end position="87"/>
    </location>
</feature>
<dbReference type="PANTHER" id="PTHR33885:SF3">
    <property type="entry name" value="PHAGE SHOCK PROTEIN C"/>
    <property type="match status" value="1"/>
</dbReference>
<comment type="caution">
    <text evidence="9">The sequence shown here is derived from an EMBL/GenBank/DDBJ whole genome shotgun (WGS) entry which is preliminary data.</text>
</comment>
<dbReference type="GO" id="GO:0005886">
    <property type="term" value="C:plasma membrane"/>
    <property type="evidence" value="ECO:0007669"/>
    <property type="project" value="UniProtKB-SubCell"/>
</dbReference>
<evidence type="ECO:0000256" key="6">
    <source>
        <dbReference type="SAM" id="MobiDB-lite"/>
    </source>
</evidence>